<keyword evidence="2" id="KW-1185">Reference proteome</keyword>
<organism evidence="1 2">
    <name type="scientific">Luteimonas galliterrae</name>
    <dbReference type="NCBI Taxonomy" id="2940486"/>
    <lineage>
        <taxon>Bacteria</taxon>
        <taxon>Pseudomonadati</taxon>
        <taxon>Pseudomonadota</taxon>
        <taxon>Gammaproteobacteria</taxon>
        <taxon>Lysobacterales</taxon>
        <taxon>Lysobacteraceae</taxon>
        <taxon>Luteimonas</taxon>
    </lineage>
</organism>
<dbReference type="Proteomes" id="UP001431217">
    <property type="component" value="Unassembled WGS sequence"/>
</dbReference>
<dbReference type="Gene3D" id="2.170.150.70">
    <property type="match status" value="1"/>
</dbReference>
<proteinExistence type="predicted"/>
<gene>
    <name evidence="1" type="ORF">M2650_01815</name>
</gene>
<comment type="caution">
    <text evidence="1">The sequence shown here is derived from an EMBL/GenBank/DDBJ whole genome shotgun (WGS) entry which is preliminary data.</text>
</comment>
<dbReference type="InterPro" id="IPR046149">
    <property type="entry name" value="DUF6151"/>
</dbReference>
<evidence type="ECO:0000313" key="1">
    <source>
        <dbReference type="EMBL" id="MCL1633384.1"/>
    </source>
</evidence>
<dbReference type="EMBL" id="JAMBEP010000001">
    <property type="protein sequence ID" value="MCL1633384.1"/>
    <property type="molecule type" value="Genomic_DNA"/>
</dbReference>
<protein>
    <submittedName>
        <fullName evidence="1">GFA family protein</fullName>
    </submittedName>
</protein>
<dbReference type="Pfam" id="PF19648">
    <property type="entry name" value="DUF6151"/>
    <property type="match status" value="1"/>
</dbReference>
<sequence>MPTPIRCRCGQVRGEADLRNAYTRATCYCRDCRAYAHWLGTPGLMDAQGGSDTVAMAPAGVRFTSGLDRLACMSLSGKGILRWYAACCRTPLGNTGRSAKLPYVGMLTACFADAPEEVDAAVGPRDRITLNAGSAEGPVRKTPLGFVTGGLRILANLVVRRLRGEGAAPYFDASTGQPIRAPEVLTAAQRQALGANQPSHPSR</sequence>
<reference evidence="1 2" key="1">
    <citation type="submission" date="2022-05" db="EMBL/GenBank/DDBJ databases">
        <title>Luteimonas sp. SX5, whole genome shotgun sequencing project.</title>
        <authorList>
            <person name="Zhao G."/>
            <person name="Shen L."/>
        </authorList>
    </citation>
    <scope>NUCLEOTIDE SEQUENCE [LARGE SCALE GENOMIC DNA]</scope>
    <source>
        <strain evidence="1 2">SX5</strain>
    </source>
</reference>
<dbReference type="RefSeq" id="WP_249470444.1">
    <property type="nucleotide sequence ID" value="NZ_JAMBEP010000001.1"/>
</dbReference>
<dbReference type="SUPFAM" id="SSF51316">
    <property type="entry name" value="Mss4-like"/>
    <property type="match status" value="1"/>
</dbReference>
<evidence type="ECO:0000313" key="2">
    <source>
        <dbReference type="Proteomes" id="UP001431217"/>
    </source>
</evidence>
<accession>A0ABT0MEU5</accession>
<dbReference type="InterPro" id="IPR011057">
    <property type="entry name" value="Mss4-like_sf"/>
</dbReference>
<name>A0ABT0MEU5_9GAMM</name>